<organism evidence="16 17">
    <name type="scientific">Acinetobacter indicus</name>
    <dbReference type="NCBI Taxonomy" id="756892"/>
    <lineage>
        <taxon>Bacteria</taxon>
        <taxon>Pseudomonadati</taxon>
        <taxon>Pseudomonadota</taxon>
        <taxon>Gammaproteobacteria</taxon>
        <taxon>Moraxellales</taxon>
        <taxon>Moraxellaceae</taxon>
        <taxon>Acinetobacter</taxon>
    </lineage>
</organism>
<evidence type="ECO:0000256" key="6">
    <source>
        <dbReference type="ARBA" id="ARBA00023077"/>
    </source>
</evidence>
<evidence type="ECO:0000256" key="8">
    <source>
        <dbReference type="ARBA" id="ARBA00023237"/>
    </source>
</evidence>
<keyword evidence="2 9" id="KW-0813">Transport</keyword>
<evidence type="ECO:0000313" key="17">
    <source>
        <dbReference type="Proteomes" id="UP001284654"/>
    </source>
</evidence>
<evidence type="ECO:0000259" key="15">
    <source>
        <dbReference type="Pfam" id="PF07715"/>
    </source>
</evidence>
<sequence length="724" mass="80197">MSFHKNLITLSIFAVVAPAVFADEANLSNAQQLETIQLKAHPLVQTAADFAVADQVVEQKVLAERPTTIGDALADELGVYSNQYGTGSSRPVIRGQDGPRVKVLQHASETADVSTLSPDHTVTVDPILAKQVEVIRGPSTLLYGAGTVGGLVNVTDQKIPTQMPADGLEGTVGVRYNSGSDEKLASAGVTAAIGDSFALRVEGSKRKANNYITPDYWVEHHNDEARHEDHGHDDAHEGDEEHETHFDKARRVDNTFAEGQTVNIGGSWIHDRGFVGVSYSNRQDKYGLPGHSHEYHGCGPDHDNPNIIECPPHDDHGDDHAHHGDDHAHHGGPWVDLESHRYDVRAELDQPFSGFDKLRAHASYTDYEHDELEESEVISNFKSKGYDARLELLHKPVAGWEGVFGTQYSQQKINLAGGAEEHDGHSHSGVLMADTKTEKYSLFGLEHKQFGDVHVELGARVEHQKIDVDSTQKDYSDTGVSGSAAANWEFAPNYKLSVVGSHQQRLPLAQELYADGIHFATNTYERGNEDLDVEKSNNLELGLHYEGAKLDYHVHVYHNWFDNYIYGSTTDSEGTFRLVDYKQDKARFYGTEAQLGYAINDAYKVSLFGDYVRGKIDGENAPRVPAGRLGTKVEADFADSWSGLAEYYHVFKQDQIASYEQETQGYNMVNVGLAYAGAMANNQDYRVFFKANNLLDDQVYSHTSFLSNIPQVGRNFTVGLEYNF</sequence>
<comment type="subcellular location">
    <subcellularLocation>
        <location evidence="1 9">Cell outer membrane</location>
        <topology evidence="1 9">Multi-pass membrane protein</topology>
    </subcellularLocation>
</comment>
<evidence type="ECO:0000256" key="13">
    <source>
        <dbReference type="SAM" id="SignalP"/>
    </source>
</evidence>
<dbReference type="Gene3D" id="2.170.130.10">
    <property type="entry name" value="TonB-dependent receptor, plug domain"/>
    <property type="match status" value="1"/>
</dbReference>
<dbReference type="PANTHER" id="PTHR30069">
    <property type="entry name" value="TONB-DEPENDENT OUTER MEMBRANE RECEPTOR"/>
    <property type="match status" value="1"/>
</dbReference>
<dbReference type="PANTHER" id="PTHR30069:SF40">
    <property type="entry name" value="TONB-DEPENDENT RECEPTOR NMB0964-RELATED"/>
    <property type="match status" value="1"/>
</dbReference>
<evidence type="ECO:0000256" key="9">
    <source>
        <dbReference type="PROSITE-ProRule" id="PRU01360"/>
    </source>
</evidence>
<comment type="similarity">
    <text evidence="9 11">Belongs to the TonB-dependent receptor family.</text>
</comment>
<feature type="domain" description="TonB-dependent receptor plug" evidence="15">
    <location>
        <begin position="50"/>
        <end position="150"/>
    </location>
</feature>
<dbReference type="InterPro" id="IPR010917">
    <property type="entry name" value="TonB_rcpt_CS"/>
</dbReference>
<dbReference type="InterPro" id="IPR000531">
    <property type="entry name" value="Beta-barrel_TonB"/>
</dbReference>
<dbReference type="Gene3D" id="2.40.170.20">
    <property type="entry name" value="TonB-dependent receptor, beta-barrel domain"/>
    <property type="match status" value="1"/>
</dbReference>
<evidence type="ECO:0000256" key="12">
    <source>
        <dbReference type="SAM" id="MobiDB-lite"/>
    </source>
</evidence>
<feature type="signal peptide" evidence="13">
    <location>
        <begin position="1"/>
        <end position="22"/>
    </location>
</feature>
<evidence type="ECO:0000256" key="10">
    <source>
        <dbReference type="PROSITE-ProRule" id="PRU10144"/>
    </source>
</evidence>
<evidence type="ECO:0000256" key="5">
    <source>
        <dbReference type="ARBA" id="ARBA00022729"/>
    </source>
</evidence>
<keyword evidence="6 11" id="KW-0798">TonB box</keyword>
<evidence type="ECO:0000256" key="1">
    <source>
        <dbReference type="ARBA" id="ARBA00004571"/>
    </source>
</evidence>
<dbReference type="GO" id="GO:0009279">
    <property type="term" value="C:cell outer membrane"/>
    <property type="evidence" value="ECO:0007669"/>
    <property type="project" value="UniProtKB-SubCell"/>
</dbReference>
<evidence type="ECO:0000256" key="2">
    <source>
        <dbReference type="ARBA" id="ARBA00022448"/>
    </source>
</evidence>
<feature type="compositionally biased region" description="Basic and acidic residues" evidence="12">
    <location>
        <begin position="312"/>
        <end position="329"/>
    </location>
</feature>
<accession>A0AAW8Z8D0</accession>
<evidence type="ECO:0000256" key="7">
    <source>
        <dbReference type="ARBA" id="ARBA00023136"/>
    </source>
</evidence>
<name>A0AAW8Z8D0_9GAMM</name>
<dbReference type="Pfam" id="PF07715">
    <property type="entry name" value="Plug"/>
    <property type="match status" value="1"/>
</dbReference>
<proteinExistence type="inferred from homology"/>
<dbReference type="InterPro" id="IPR012910">
    <property type="entry name" value="Plug_dom"/>
</dbReference>
<dbReference type="AlphaFoldDB" id="A0AAW8Z8D0"/>
<dbReference type="InterPro" id="IPR039426">
    <property type="entry name" value="TonB-dep_rcpt-like"/>
</dbReference>
<feature type="chain" id="PRO_5043678889" evidence="13">
    <location>
        <begin position="23"/>
        <end position="724"/>
    </location>
</feature>
<dbReference type="GO" id="GO:0044718">
    <property type="term" value="P:siderophore transmembrane transport"/>
    <property type="evidence" value="ECO:0007669"/>
    <property type="project" value="TreeGrafter"/>
</dbReference>
<feature type="compositionally biased region" description="Basic and acidic residues" evidence="12">
    <location>
        <begin position="225"/>
        <end position="235"/>
    </location>
</feature>
<dbReference type="PROSITE" id="PS01156">
    <property type="entry name" value="TONB_DEPENDENT_REC_2"/>
    <property type="match status" value="1"/>
</dbReference>
<feature type="domain" description="TonB-dependent receptor-like beta-barrel" evidence="14">
    <location>
        <begin position="329"/>
        <end position="694"/>
    </location>
</feature>
<dbReference type="InterPro" id="IPR049843">
    <property type="entry name" value="ZnuD"/>
</dbReference>
<evidence type="ECO:0000256" key="4">
    <source>
        <dbReference type="ARBA" id="ARBA00022692"/>
    </source>
</evidence>
<feature type="short sequence motif" description="TonB C-terminal box" evidence="10">
    <location>
        <begin position="707"/>
        <end position="724"/>
    </location>
</feature>
<keyword evidence="8 9" id="KW-0998">Cell outer membrane</keyword>
<comment type="caution">
    <text evidence="16">The sequence shown here is derived from an EMBL/GenBank/DDBJ whole genome shotgun (WGS) entry which is preliminary data.</text>
</comment>
<reference evidence="16" key="1">
    <citation type="submission" date="2023-10" db="EMBL/GenBank/DDBJ databases">
        <authorList>
            <person name="Sykes E.M.E."/>
            <person name="Khan I.U.H."/>
            <person name="Kumar A."/>
        </authorList>
    </citation>
    <scope>NUCLEOTIDE SEQUENCE</scope>
    <source>
        <strain evidence="16">IK5</strain>
    </source>
</reference>
<dbReference type="Pfam" id="PF00593">
    <property type="entry name" value="TonB_dep_Rec_b-barrel"/>
    <property type="match status" value="1"/>
</dbReference>
<keyword evidence="5 13" id="KW-0732">Signal</keyword>
<feature type="region of interest" description="Disordered" evidence="12">
    <location>
        <begin position="225"/>
        <end position="245"/>
    </location>
</feature>
<evidence type="ECO:0000256" key="11">
    <source>
        <dbReference type="RuleBase" id="RU003357"/>
    </source>
</evidence>
<evidence type="ECO:0000259" key="14">
    <source>
        <dbReference type="Pfam" id="PF00593"/>
    </source>
</evidence>
<keyword evidence="4 9" id="KW-0812">Transmembrane</keyword>
<dbReference type="InterPro" id="IPR037066">
    <property type="entry name" value="Plug_dom_sf"/>
</dbReference>
<dbReference type="SUPFAM" id="SSF56935">
    <property type="entry name" value="Porins"/>
    <property type="match status" value="1"/>
</dbReference>
<dbReference type="PROSITE" id="PS52016">
    <property type="entry name" value="TONB_DEPENDENT_REC_3"/>
    <property type="match status" value="1"/>
</dbReference>
<dbReference type="EMBL" id="JAWJYY010000001">
    <property type="protein sequence ID" value="MDV4316541.1"/>
    <property type="molecule type" value="Genomic_DNA"/>
</dbReference>
<keyword evidence="7 9" id="KW-0472">Membrane</keyword>
<evidence type="ECO:0000256" key="3">
    <source>
        <dbReference type="ARBA" id="ARBA00022452"/>
    </source>
</evidence>
<keyword evidence="3 9" id="KW-1134">Transmembrane beta strand</keyword>
<evidence type="ECO:0000313" key="16">
    <source>
        <dbReference type="EMBL" id="MDV4316541.1"/>
    </source>
</evidence>
<dbReference type="InterPro" id="IPR036942">
    <property type="entry name" value="Beta-barrel_TonB_sf"/>
</dbReference>
<dbReference type="RefSeq" id="WP_317306444.1">
    <property type="nucleotide sequence ID" value="NZ_JAWJYY010000001.1"/>
</dbReference>
<dbReference type="GO" id="GO:0015344">
    <property type="term" value="F:siderophore uptake transmembrane transporter activity"/>
    <property type="evidence" value="ECO:0007669"/>
    <property type="project" value="TreeGrafter"/>
</dbReference>
<protein>
    <submittedName>
        <fullName evidence="16">Zinc piracy TonB-dependent receptor ZnuD</fullName>
    </submittedName>
</protein>
<keyword evidence="16" id="KW-0675">Receptor</keyword>
<gene>
    <name evidence="16" type="primary">znuD</name>
    <name evidence="16" type="ORF">MSG88_12435</name>
</gene>
<feature type="region of interest" description="Disordered" evidence="12">
    <location>
        <begin position="312"/>
        <end position="332"/>
    </location>
</feature>
<dbReference type="Proteomes" id="UP001284654">
    <property type="component" value="Unassembled WGS sequence"/>
</dbReference>
<dbReference type="NCBIfam" id="NF038289">
    <property type="entry name" value="Zn_piracy_ZnuD"/>
    <property type="match status" value="1"/>
</dbReference>